<dbReference type="Proteomes" id="UP001629113">
    <property type="component" value="Unassembled WGS sequence"/>
</dbReference>
<organism evidence="3 4">
    <name type="scientific">Phlyctema vagabunda</name>
    <dbReference type="NCBI Taxonomy" id="108571"/>
    <lineage>
        <taxon>Eukaryota</taxon>
        <taxon>Fungi</taxon>
        <taxon>Dikarya</taxon>
        <taxon>Ascomycota</taxon>
        <taxon>Pezizomycotina</taxon>
        <taxon>Leotiomycetes</taxon>
        <taxon>Helotiales</taxon>
        <taxon>Dermateaceae</taxon>
        <taxon>Phlyctema</taxon>
    </lineage>
</organism>
<keyword evidence="1" id="KW-0812">Transmembrane</keyword>
<dbReference type="InterPro" id="IPR046529">
    <property type="entry name" value="DUF6594"/>
</dbReference>
<protein>
    <recommendedName>
        <fullName evidence="2">DUF6594 domain-containing protein</fullName>
    </recommendedName>
</protein>
<dbReference type="PANTHER" id="PTHR34502">
    <property type="entry name" value="DUF6594 DOMAIN-CONTAINING PROTEIN-RELATED"/>
    <property type="match status" value="1"/>
</dbReference>
<keyword evidence="4" id="KW-1185">Reference proteome</keyword>
<name>A0ABR4PE18_9HELO</name>
<feature type="transmembrane region" description="Helical" evidence="1">
    <location>
        <begin position="203"/>
        <end position="231"/>
    </location>
</feature>
<sequence length="269" mass="30769">MANEGYAKLAKEMSEHGEFAIFRRFRRLNILNLLYMQAELNELEFRIAEKADEDAKIPARDPYSRNWIALAELDTGPHDTEQWEIVLKIRARLKEYNEQLSIQRTLAPAQKPREMDRRFLRQWLKHSTLGDTPIGGDDRNIWHDESLKDDMISIARHIDDDVISRFISSKLVPIFLGLGAVFSSCTRDIEAGPVPPVVHYPEWRIIVLVNMLSTFIASMLPISSITILYFVHDLLDRLDVSIGFTALFAPCLTVATKAERVEVFAATTA</sequence>
<dbReference type="EMBL" id="JBFCZG010000006">
    <property type="protein sequence ID" value="KAL3421529.1"/>
    <property type="molecule type" value="Genomic_DNA"/>
</dbReference>
<dbReference type="PANTHER" id="PTHR34502:SF5">
    <property type="entry name" value="DUF6594 DOMAIN-CONTAINING PROTEIN"/>
    <property type="match status" value="1"/>
</dbReference>
<proteinExistence type="predicted"/>
<keyword evidence="1" id="KW-1133">Transmembrane helix</keyword>
<keyword evidence="1" id="KW-0472">Membrane</keyword>
<accession>A0ABR4PE18</accession>
<evidence type="ECO:0000313" key="4">
    <source>
        <dbReference type="Proteomes" id="UP001629113"/>
    </source>
</evidence>
<reference evidence="3 4" key="1">
    <citation type="submission" date="2024-06" db="EMBL/GenBank/DDBJ databases">
        <title>Complete genome of Phlyctema vagabunda strain 19-DSS-EL-015.</title>
        <authorList>
            <person name="Fiorenzani C."/>
        </authorList>
    </citation>
    <scope>NUCLEOTIDE SEQUENCE [LARGE SCALE GENOMIC DNA]</scope>
    <source>
        <strain evidence="3 4">19-DSS-EL-015</strain>
    </source>
</reference>
<feature type="domain" description="DUF6594" evidence="2">
    <location>
        <begin position="6"/>
        <end position="269"/>
    </location>
</feature>
<evidence type="ECO:0000259" key="2">
    <source>
        <dbReference type="Pfam" id="PF20237"/>
    </source>
</evidence>
<evidence type="ECO:0000313" key="3">
    <source>
        <dbReference type="EMBL" id="KAL3421529.1"/>
    </source>
</evidence>
<dbReference type="Pfam" id="PF20237">
    <property type="entry name" value="DUF6594"/>
    <property type="match status" value="1"/>
</dbReference>
<evidence type="ECO:0000256" key="1">
    <source>
        <dbReference type="SAM" id="Phobius"/>
    </source>
</evidence>
<gene>
    <name evidence="3" type="ORF">PVAG01_07975</name>
</gene>
<comment type="caution">
    <text evidence="3">The sequence shown here is derived from an EMBL/GenBank/DDBJ whole genome shotgun (WGS) entry which is preliminary data.</text>
</comment>